<accession>A0A840QS29</accession>
<dbReference type="AlphaFoldDB" id="A0A840QS29"/>
<dbReference type="Gene3D" id="3.40.50.720">
    <property type="entry name" value="NAD(P)-binding Rossmann-like Domain"/>
    <property type="match status" value="1"/>
</dbReference>
<dbReference type="PANTHER" id="PTHR14097">
    <property type="entry name" value="OXIDOREDUCTASE HTATIP2"/>
    <property type="match status" value="1"/>
</dbReference>
<dbReference type="InterPro" id="IPR014843">
    <property type="entry name" value="Him1/Fmp52"/>
</dbReference>
<name>A0A840QS29_9BACI</name>
<dbReference type="RefSeq" id="WP_184664573.1">
    <property type="nucleotide sequence ID" value="NZ_JACHHB010000010.1"/>
</dbReference>
<evidence type="ECO:0000313" key="1">
    <source>
        <dbReference type="EMBL" id="MBB5174139.1"/>
    </source>
</evidence>
<reference evidence="1 2" key="1">
    <citation type="submission" date="2020-08" db="EMBL/GenBank/DDBJ databases">
        <title>Genomic Encyclopedia of Type Strains, Phase IV (KMG-IV): sequencing the most valuable type-strain genomes for metagenomic binning, comparative biology and taxonomic classification.</title>
        <authorList>
            <person name="Goeker M."/>
        </authorList>
    </citation>
    <scope>NUCLEOTIDE SEQUENCE [LARGE SCALE GENOMIC DNA]</scope>
    <source>
        <strain evidence="1 2">DSM 24696</strain>
    </source>
</reference>
<dbReference type="Proteomes" id="UP000551878">
    <property type="component" value="Unassembled WGS sequence"/>
</dbReference>
<sequence length="224" mass="25609">MKTALVAGATGLIGDCVVEDLLNEDVYDEVILFVRRPTRFQNHKKIREYMIDFDDLHTYMSDLRVDDIFICLGTTMKEAKSKKGFMKVDYTYPLKLAKEAKIQSAARVLIVSAIKSDRDGAFFYTRVKGKLEEELIALQLESLHIFRPSLLTGHRSEFRVKEKTAEIFSKSLSPLLTGPFEKYKPIPAKYVSSVMVTVAQEESKGVHIYESDKIRQLGKVLYQE</sequence>
<gene>
    <name evidence="1" type="ORF">HNQ41_002333</name>
</gene>
<comment type="caution">
    <text evidence="1">The sequence shown here is derived from an EMBL/GenBank/DDBJ whole genome shotgun (WGS) entry which is preliminary data.</text>
</comment>
<dbReference type="InterPro" id="IPR036291">
    <property type="entry name" value="NAD(P)-bd_dom_sf"/>
</dbReference>
<dbReference type="SUPFAM" id="SSF51735">
    <property type="entry name" value="NAD(P)-binding Rossmann-fold domains"/>
    <property type="match status" value="1"/>
</dbReference>
<organism evidence="1 2">
    <name type="scientific">Texcoconibacillus texcoconensis</name>
    <dbReference type="NCBI Taxonomy" id="1095777"/>
    <lineage>
        <taxon>Bacteria</taxon>
        <taxon>Bacillati</taxon>
        <taxon>Bacillota</taxon>
        <taxon>Bacilli</taxon>
        <taxon>Bacillales</taxon>
        <taxon>Bacillaceae</taxon>
        <taxon>Texcoconibacillus</taxon>
    </lineage>
</organism>
<dbReference type="EMBL" id="JACHHB010000010">
    <property type="protein sequence ID" value="MBB5174139.1"/>
    <property type="molecule type" value="Genomic_DNA"/>
</dbReference>
<dbReference type="PANTHER" id="PTHR14097:SF7">
    <property type="entry name" value="OXIDOREDUCTASE HTATIP2"/>
    <property type="match status" value="1"/>
</dbReference>
<dbReference type="Pfam" id="PF08732">
    <property type="entry name" value="HIM1"/>
    <property type="match status" value="1"/>
</dbReference>
<proteinExistence type="predicted"/>
<protein>
    <submittedName>
        <fullName evidence="1">Uncharacterized protein YbjT (DUF2867 family)</fullName>
    </submittedName>
</protein>
<evidence type="ECO:0000313" key="2">
    <source>
        <dbReference type="Proteomes" id="UP000551878"/>
    </source>
</evidence>
<keyword evidence="2" id="KW-1185">Reference proteome</keyword>